<dbReference type="EMBL" id="JQ844228">
    <property type="protein sequence ID" value="AGS53252.1"/>
    <property type="molecule type" value="Genomic_DNA"/>
</dbReference>
<dbReference type="GO" id="GO:0005524">
    <property type="term" value="F:ATP binding"/>
    <property type="evidence" value="ECO:0007669"/>
    <property type="project" value="UniProtKB-UniRule"/>
</dbReference>
<evidence type="ECO:0000256" key="10">
    <source>
        <dbReference type="HAMAP-Rule" id="MF_01973"/>
    </source>
</evidence>
<keyword evidence="2 10" id="KW-0963">Cytoplasm</keyword>
<dbReference type="PRINTS" id="PR00830">
    <property type="entry name" value="ENDOLAPTASE"/>
</dbReference>
<evidence type="ECO:0000256" key="8">
    <source>
        <dbReference type="ARBA" id="ARBA00023016"/>
    </source>
</evidence>
<evidence type="ECO:0000256" key="3">
    <source>
        <dbReference type="ARBA" id="ARBA00022670"/>
    </source>
</evidence>
<keyword evidence="8 10" id="KW-0346">Stress response</keyword>
<dbReference type="Gene3D" id="1.20.5.5270">
    <property type="match status" value="1"/>
</dbReference>
<dbReference type="InterPro" id="IPR015947">
    <property type="entry name" value="PUA-like_sf"/>
</dbReference>
<dbReference type="FunFam" id="3.40.50.300:FF:000021">
    <property type="entry name" value="Lon protease homolog"/>
    <property type="match status" value="1"/>
</dbReference>
<dbReference type="Gene3D" id="3.30.230.10">
    <property type="match status" value="1"/>
</dbReference>
<keyword evidence="6 10" id="KW-0720">Serine protease</keyword>
<dbReference type="GO" id="GO:0043565">
    <property type="term" value="F:sequence-specific DNA binding"/>
    <property type="evidence" value="ECO:0007669"/>
    <property type="project" value="UniProtKB-UniRule"/>
</dbReference>
<gene>
    <name evidence="10" type="primary">lon</name>
</gene>
<dbReference type="PIRSF" id="PIRSF001174">
    <property type="entry name" value="Lon_proteas"/>
    <property type="match status" value="1"/>
</dbReference>
<dbReference type="InterPro" id="IPR014721">
    <property type="entry name" value="Ribsml_uS5_D2-typ_fold_subgr"/>
</dbReference>
<evidence type="ECO:0000259" key="18">
    <source>
        <dbReference type="PROSITE" id="PS51787"/>
    </source>
</evidence>
<dbReference type="GO" id="GO:0034605">
    <property type="term" value="P:cellular response to heat"/>
    <property type="evidence" value="ECO:0007669"/>
    <property type="project" value="UniProtKB-UniRule"/>
</dbReference>
<comment type="similarity">
    <text evidence="10 11 14 15">Belongs to the peptidase S16 family.</text>
</comment>
<comment type="function">
    <text evidence="10">ATP-dependent serine protease that mediates the selective degradation of mutant and abnormal proteins as well as certain short-lived regulatory proteins. Required for cellular homeostasis and for survival from DNA damage and developmental changes induced by stress. Degrades polypeptides processively to yield small peptide fragments that are 5 to 10 amino acids long. Binds to DNA in a double-stranded, site-specific manner.</text>
</comment>
<dbReference type="InterPro" id="IPR020568">
    <property type="entry name" value="Ribosomal_Su5_D2-typ_SF"/>
</dbReference>
<evidence type="ECO:0000259" key="17">
    <source>
        <dbReference type="PROSITE" id="PS51786"/>
    </source>
</evidence>
<dbReference type="InterPro" id="IPR003111">
    <property type="entry name" value="Lon_prtase_N"/>
</dbReference>
<dbReference type="SUPFAM" id="SSF54211">
    <property type="entry name" value="Ribosomal protein S5 domain 2-like"/>
    <property type="match status" value="1"/>
</dbReference>
<sequence>MDDPKTFILPALPVRELVLFPGGRVPFMVRRRASALTLERAVKIGDQIALLTQKDPAIEEPGLEQLFPTGCLADVESLIELKTSGFKIGVKGAARLRLIDLHGEDEVLRAEVEILAEPDTEGWDDDETTGYLNDFRQAVSGFFGRNHDAARLLSIDHVKGMPLPQAIDAVAGLINAGVHEKQQVLEQIELRPRLDALMRLLQIDSDRHSIDRDLEFKTRQRMDEGHKNYVLNEKMRVIQQELGKTDGEGEFNILRQRILDAGMGEEAQAKALEELDRLEQMPPQSAEATVSRTYIDWLLSLPWTKYADERLDLDEAEKTLDEDHAGLDKVKARILEYLAVMRRLRDSRQSRPAAESESGDGAKAENGGDATAENEPPALRGPILCLVGPPGVGKTSLARSIARAMNRPFVRFSLGGIRDEAEIRGHRRTYIGSMPGRIISLIKKAGVKNPLMLLDELDKMASDWRGDPASALLEVLDPEQNSSFQDNYLDVGFDLGQVLFLCTANVRHNIPEALEDRLEVIDLSGYTPLEKMAIAQGHLVPKSLESHGLKDLNIRFEDSAIARIVRSYTKEAGVRQLEREIASVLRKLARHSLQPEKGETFDPLVAESRIISLLGPEKYLDAPTADDQVPGVVHGLAWTAFGGDILTIEATKLPGKGELKLTGKLGEVMQESAQIALSYVRARTETFGLKPDFLEKTDLHLHVPEGAIPKDGPSAGITMAVAILSALTGIPARPEVAMTGELTLRGRVLPIGGLKEKLLAAHRLGRKAIVIPRENARHLDDVPQEAKDSMAIHLVSEMDEVLPLALTRLP</sequence>
<evidence type="ECO:0000256" key="6">
    <source>
        <dbReference type="ARBA" id="ARBA00022825"/>
    </source>
</evidence>
<dbReference type="InterPro" id="IPR008268">
    <property type="entry name" value="Peptidase_S16_AS"/>
</dbReference>
<dbReference type="GO" id="GO:0005737">
    <property type="term" value="C:cytoplasm"/>
    <property type="evidence" value="ECO:0007669"/>
    <property type="project" value="UniProtKB-SubCell"/>
</dbReference>
<dbReference type="Gene3D" id="1.20.58.1480">
    <property type="match status" value="1"/>
</dbReference>
<dbReference type="InterPro" id="IPR003593">
    <property type="entry name" value="AAA+_ATPase"/>
</dbReference>
<evidence type="ECO:0000256" key="1">
    <source>
        <dbReference type="ARBA" id="ARBA00004496"/>
    </source>
</evidence>
<evidence type="ECO:0000256" key="15">
    <source>
        <dbReference type="RuleBase" id="RU000591"/>
    </source>
</evidence>
<dbReference type="AlphaFoldDB" id="A0A806K0N0"/>
<dbReference type="InterPro" id="IPR004815">
    <property type="entry name" value="Lon_bac/euk-typ"/>
</dbReference>
<feature type="domain" description="Lon proteolytic" evidence="17">
    <location>
        <begin position="627"/>
        <end position="808"/>
    </location>
</feature>
<keyword evidence="3 10" id="KW-0645">Protease</keyword>
<dbReference type="InterPro" id="IPR027543">
    <property type="entry name" value="Lon_bac"/>
</dbReference>
<dbReference type="PANTHER" id="PTHR10046">
    <property type="entry name" value="ATP DEPENDENT LON PROTEASE FAMILY MEMBER"/>
    <property type="match status" value="1"/>
</dbReference>
<dbReference type="GO" id="GO:0004252">
    <property type="term" value="F:serine-type endopeptidase activity"/>
    <property type="evidence" value="ECO:0007669"/>
    <property type="project" value="UniProtKB-UniRule"/>
</dbReference>
<dbReference type="SMART" id="SM00464">
    <property type="entry name" value="LON"/>
    <property type="match status" value="1"/>
</dbReference>
<keyword evidence="5 10" id="KW-0378">Hydrolase</keyword>
<dbReference type="InterPro" id="IPR003959">
    <property type="entry name" value="ATPase_AAA_core"/>
</dbReference>
<evidence type="ECO:0000256" key="2">
    <source>
        <dbReference type="ARBA" id="ARBA00022490"/>
    </source>
</evidence>
<evidence type="ECO:0000256" key="14">
    <source>
        <dbReference type="PROSITE-ProRule" id="PRU01122"/>
    </source>
</evidence>
<evidence type="ECO:0000256" key="16">
    <source>
        <dbReference type="SAM" id="MobiDB-lite"/>
    </source>
</evidence>
<evidence type="ECO:0000313" key="19">
    <source>
        <dbReference type="EMBL" id="AGS53252.1"/>
    </source>
</evidence>
<dbReference type="Pfam" id="PF05362">
    <property type="entry name" value="Lon_C"/>
    <property type="match status" value="1"/>
</dbReference>
<dbReference type="Gene3D" id="2.30.130.40">
    <property type="entry name" value="LON domain-like"/>
    <property type="match status" value="1"/>
</dbReference>
<name>A0A806K0N0_9BACT</name>
<dbReference type="InterPro" id="IPR046336">
    <property type="entry name" value="Lon_prtase_N_sf"/>
</dbReference>
<comment type="catalytic activity">
    <reaction evidence="9 10 11 14">
        <text>Hydrolysis of proteins in presence of ATP.</text>
        <dbReference type="EC" id="3.4.21.53"/>
    </reaction>
</comment>
<dbReference type="GO" id="GO:0006515">
    <property type="term" value="P:protein quality control for misfolded or incompletely synthesized proteins"/>
    <property type="evidence" value="ECO:0007669"/>
    <property type="project" value="UniProtKB-UniRule"/>
</dbReference>
<keyword evidence="7 10" id="KW-0067">ATP-binding</keyword>
<dbReference type="FunFam" id="1.20.5.5270:FF:000002">
    <property type="entry name" value="Lon protease homolog"/>
    <property type="match status" value="1"/>
</dbReference>
<dbReference type="Pfam" id="PF02190">
    <property type="entry name" value="LON_substr_bdg"/>
    <property type="match status" value="1"/>
</dbReference>
<evidence type="ECO:0000256" key="12">
    <source>
        <dbReference type="PIRSR" id="PIRSR001174-1"/>
    </source>
</evidence>
<evidence type="ECO:0000256" key="4">
    <source>
        <dbReference type="ARBA" id="ARBA00022741"/>
    </source>
</evidence>
<dbReference type="PROSITE" id="PS51786">
    <property type="entry name" value="LON_PROTEOLYTIC"/>
    <property type="match status" value="1"/>
</dbReference>
<dbReference type="GO" id="GO:0004176">
    <property type="term" value="F:ATP-dependent peptidase activity"/>
    <property type="evidence" value="ECO:0007669"/>
    <property type="project" value="UniProtKB-UniRule"/>
</dbReference>
<dbReference type="GO" id="GO:0016887">
    <property type="term" value="F:ATP hydrolysis activity"/>
    <property type="evidence" value="ECO:0007669"/>
    <property type="project" value="UniProtKB-UniRule"/>
</dbReference>
<proteinExistence type="evidence at transcript level"/>
<comment type="subcellular location">
    <subcellularLocation>
        <location evidence="1 10 11">Cytoplasm</location>
    </subcellularLocation>
</comment>
<dbReference type="EC" id="3.4.21.53" evidence="10 11"/>
<feature type="active site" evidence="10 12">
    <location>
        <position position="757"/>
    </location>
</feature>
<organism evidence="19">
    <name type="scientific">uncultured bacterium contig00001</name>
    <dbReference type="NCBI Taxonomy" id="1181493"/>
    <lineage>
        <taxon>Bacteria</taxon>
        <taxon>environmental samples</taxon>
    </lineage>
</organism>
<dbReference type="PROSITE" id="PS51787">
    <property type="entry name" value="LON_N"/>
    <property type="match status" value="1"/>
</dbReference>
<dbReference type="InterPro" id="IPR027417">
    <property type="entry name" value="P-loop_NTPase"/>
</dbReference>
<protein>
    <recommendedName>
        <fullName evidence="10 11">Lon protease</fullName>
        <ecNumber evidence="10 11">3.4.21.53</ecNumber>
    </recommendedName>
    <alternativeName>
        <fullName evidence="10">ATP-dependent protease La</fullName>
    </alternativeName>
</protein>
<dbReference type="Pfam" id="PF22667">
    <property type="entry name" value="Lon_lid"/>
    <property type="match status" value="1"/>
</dbReference>
<dbReference type="SMART" id="SM00382">
    <property type="entry name" value="AAA"/>
    <property type="match status" value="1"/>
</dbReference>
<dbReference type="HAMAP" id="MF_01973">
    <property type="entry name" value="lon_bact"/>
    <property type="match status" value="1"/>
</dbReference>
<evidence type="ECO:0000256" key="7">
    <source>
        <dbReference type="ARBA" id="ARBA00022840"/>
    </source>
</evidence>
<evidence type="ECO:0000256" key="9">
    <source>
        <dbReference type="ARBA" id="ARBA00050665"/>
    </source>
</evidence>
<dbReference type="CDD" id="cd19500">
    <property type="entry name" value="RecA-like_Lon"/>
    <property type="match status" value="1"/>
</dbReference>
<dbReference type="NCBIfam" id="TIGR00763">
    <property type="entry name" value="lon"/>
    <property type="match status" value="1"/>
</dbReference>
<dbReference type="SUPFAM" id="SSF52540">
    <property type="entry name" value="P-loop containing nucleoside triphosphate hydrolases"/>
    <property type="match status" value="1"/>
</dbReference>
<keyword evidence="4 10" id="KW-0547">Nucleotide-binding</keyword>
<dbReference type="InterPro" id="IPR027065">
    <property type="entry name" value="Lon_Prtase"/>
</dbReference>
<evidence type="ECO:0000256" key="11">
    <source>
        <dbReference type="PIRNR" id="PIRNR001174"/>
    </source>
</evidence>
<feature type="active site" evidence="10 12">
    <location>
        <position position="714"/>
    </location>
</feature>
<dbReference type="Pfam" id="PF00004">
    <property type="entry name" value="AAA"/>
    <property type="match status" value="1"/>
</dbReference>
<dbReference type="PROSITE" id="PS01046">
    <property type="entry name" value="LON_SER"/>
    <property type="match status" value="1"/>
</dbReference>
<feature type="binding site" evidence="10 13">
    <location>
        <begin position="388"/>
        <end position="395"/>
    </location>
    <ligand>
        <name>ATP</name>
        <dbReference type="ChEBI" id="CHEBI:30616"/>
    </ligand>
</feature>
<feature type="domain" description="Lon N-terminal" evidence="18">
    <location>
        <begin position="9"/>
        <end position="205"/>
    </location>
</feature>
<evidence type="ECO:0000256" key="5">
    <source>
        <dbReference type="ARBA" id="ARBA00022801"/>
    </source>
</evidence>
<comment type="induction">
    <text evidence="10">By heat shock.</text>
</comment>
<dbReference type="Gene3D" id="3.40.50.300">
    <property type="entry name" value="P-loop containing nucleotide triphosphate hydrolases"/>
    <property type="match status" value="1"/>
</dbReference>
<feature type="region of interest" description="Disordered" evidence="16">
    <location>
        <begin position="346"/>
        <end position="375"/>
    </location>
</feature>
<accession>A0A806K0N0</accession>
<dbReference type="Gene3D" id="1.10.8.60">
    <property type="match status" value="1"/>
</dbReference>
<evidence type="ECO:0000256" key="13">
    <source>
        <dbReference type="PIRSR" id="PIRSR001174-2"/>
    </source>
</evidence>
<dbReference type="InterPro" id="IPR054594">
    <property type="entry name" value="Lon_lid"/>
</dbReference>
<dbReference type="SUPFAM" id="SSF88697">
    <property type="entry name" value="PUA domain-like"/>
    <property type="match status" value="1"/>
</dbReference>
<reference evidence="19" key="1">
    <citation type="submission" date="2012-03" db="EMBL/GenBank/DDBJ databases">
        <title>Functional metagenomics reveals considerable lignocellulase gene clusters in the gut microbiome of a wood-feeding higher termite.</title>
        <authorList>
            <person name="Liu N."/>
        </authorList>
    </citation>
    <scope>NUCLEOTIDE SEQUENCE</scope>
</reference>
<comment type="subunit">
    <text evidence="10 11">Homohexamer. Organized in a ring with a central cavity.</text>
</comment>
<dbReference type="InterPro" id="IPR008269">
    <property type="entry name" value="Lon_proteolytic"/>
</dbReference>